<evidence type="ECO:0000313" key="1">
    <source>
        <dbReference type="EMBL" id="GGX22689.1"/>
    </source>
</evidence>
<proteinExistence type="predicted"/>
<keyword evidence="2" id="KW-1185">Reference proteome</keyword>
<organism evidence="1 2">
    <name type="scientific">Undibacterium macrobrachii</name>
    <dbReference type="NCBI Taxonomy" id="1119058"/>
    <lineage>
        <taxon>Bacteria</taxon>
        <taxon>Pseudomonadati</taxon>
        <taxon>Pseudomonadota</taxon>
        <taxon>Betaproteobacteria</taxon>
        <taxon>Burkholderiales</taxon>
        <taxon>Oxalobacteraceae</taxon>
        <taxon>Undibacterium</taxon>
    </lineage>
</organism>
<gene>
    <name evidence="1" type="ORF">GCM10011282_30910</name>
</gene>
<evidence type="ECO:0008006" key="3">
    <source>
        <dbReference type="Google" id="ProtNLM"/>
    </source>
</evidence>
<sequence>MSSIANFNAVMSLLAKDLRTLGYKRSATWFTRRPLASPYFESLNVRKIPQAASKRIVLQVVAYAGQTPESNTSLVSSLESALQDSNFQRHILAGNAERYWTIWPSTDPVNVATEIIEEVRHQLLPALLANRPIVADSNT</sequence>
<name>A0ABQ2XLY3_9BURK</name>
<dbReference type="Proteomes" id="UP000620127">
    <property type="component" value="Unassembled WGS sequence"/>
</dbReference>
<comment type="caution">
    <text evidence="1">The sequence shown here is derived from an EMBL/GenBank/DDBJ whole genome shotgun (WGS) entry which is preliminary data.</text>
</comment>
<accession>A0ABQ2XLY3</accession>
<dbReference type="EMBL" id="BMYT01000006">
    <property type="protein sequence ID" value="GGX22689.1"/>
    <property type="molecule type" value="Genomic_DNA"/>
</dbReference>
<protein>
    <recommendedName>
        <fullName evidence="3">DUF4304 domain-containing protein</fullName>
    </recommendedName>
</protein>
<reference evidence="2" key="1">
    <citation type="journal article" date="2019" name="Int. J. Syst. Evol. Microbiol.">
        <title>The Global Catalogue of Microorganisms (GCM) 10K type strain sequencing project: providing services to taxonomists for standard genome sequencing and annotation.</title>
        <authorList>
            <consortium name="The Broad Institute Genomics Platform"/>
            <consortium name="The Broad Institute Genome Sequencing Center for Infectious Disease"/>
            <person name="Wu L."/>
            <person name="Ma J."/>
        </authorList>
    </citation>
    <scope>NUCLEOTIDE SEQUENCE [LARGE SCALE GENOMIC DNA]</scope>
    <source>
        <strain evidence="2">KCTC 23916</strain>
    </source>
</reference>
<evidence type="ECO:0000313" key="2">
    <source>
        <dbReference type="Proteomes" id="UP000620127"/>
    </source>
</evidence>